<feature type="compositionally biased region" description="Low complexity" evidence="6">
    <location>
        <begin position="213"/>
        <end position="224"/>
    </location>
</feature>
<dbReference type="InterPro" id="IPR036638">
    <property type="entry name" value="HLH_DNA-bd_sf"/>
</dbReference>
<dbReference type="GO" id="GO:0000981">
    <property type="term" value="F:DNA-binding transcription factor activity, RNA polymerase II-specific"/>
    <property type="evidence" value="ECO:0007669"/>
    <property type="project" value="TreeGrafter"/>
</dbReference>
<dbReference type="SUPFAM" id="SSF47459">
    <property type="entry name" value="HLH, helix-loop-helix DNA-binding domain"/>
    <property type="match status" value="1"/>
</dbReference>
<comment type="caution">
    <text evidence="8">The sequence shown here is derived from an EMBL/GenBank/DDBJ whole genome shotgun (WGS) entry which is preliminary data.</text>
</comment>
<dbReference type="PANTHER" id="PTHR11793">
    <property type="entry name" value="BASIC HELIX-LOOP-HELIX TRANSCRIPTION FACTOR"/>
    <property type="match status" value="1"/>
</dbReference>
<feature type="domain" description="BHLH" evidence="7">
    <location>
        <begin position="492"/>
        <end position="545"/>
    </location>
</feature>
<reference evidence="8 9" key="1">
    <citation type="submission" date="2017-06" db="EMBL/GenBank/DDBJ databases">
        <title>A platform for efficient transgenesis in Macrostomum lignano, a flatworm model organism for stem cell research.</title>
        <authorList>
            <person name="Berezikov E."/>
        </authorList>
    </citation>
    <scope>NUCLEOTIDE SEQUENCE [LARGE SCALE GENOMIC DNA]</scope>
    <source>
        <strain evidence="8">DV1</strain>
        <tissue evidence="8">Whole organism</tissue>
    </source>
</reference>
<feature type="compositionally biased region" description="Low complexity" evidence="6">
    <location>
        <begin position="72"/>
        <end position="94"/>
    </location>
</feature>
<feature type="region of interest" description="Disordered" evidence="6">
    <location>
        <begin position="463"/>
        <end position="500"/>
    </location>
</feature>
<evidence type="ECO:0000256" key="3">
    <source>
        <dbReference type="ARBA" id="ARBA00023125"/>
    </source>
</evidence>
<dbReference type="PANTHER" id="PTHR11793:SF13">
    <property type="entry name" value="PROTEIN DAUGHTERLESS"/>
    <property type="match status" value="1"/>
</dbReference>
<evidence type="ECO:0000256" key="2">
    <source>
        <dbReference type="ARBA" id="ARBA00023015"/>
    </source>
</evidence>
<dbReference type="InterPro" id="IPR011598">
    <property type="entry name" value="bHLH_dom"/>
</dbReference>
<feature type="compositionally biased region" description="Polar residues" evidence="6">
    <location>
        <begin position="599"/>
        <end position="614"/>
    </location>
</feature>
<dbReference type="Pfam" id="PF00010">
    <property type="entry name" value="HLH"/>
    <property type="match status" value="1"/>
</dbReference>
<keyword evidence="2" id="KW-0805">Transcription regulation</keyword>
<gene>
    <name evidence="8" type="ORF">BOX15_Mlig029729g2</name>
</gene>
<accession>A0A267EAD1</accession>
<dbReference type="GO" id="GO:0000785">
    <property type="term" value="C:chromatin"/>
    <property type="evidence" value="ECO:0007669"/>
    <property type="project" value="TreeGrafter"/>
</dbReference>
<dbReference type="STRING" id="282301.A0A267EAD1"/>
<keyword evidence="9" id="KW-1185">Reference proteome</keyword>
<dbReference type="GO" id="GO:0005667">
    <property type="term" value="C:transcription regulator complex"/>
    <property type="evidence" value="ECO:0007669"/>
    <property type="project" value="TreeGrafter"/>
</dbReference>
<dbReference type="Gene3D" id="4.10.280.10">
    <property type="entry name" value="Helix-loop-helix DNA-binding domain"/>
    <property type="match status" value="1"/>
</dbReference>
<proteinExistence type="predicted"/>
<dbReference type="CDD" id="cd18945">
    <property type="entry name" value="bHLH_E-protein_TCF4_E2-2"/>
    <property type="match status" value="1"/>
</dbReference>
<feature type="region of interest" description="Disordered" evidence="6">
    <location>
        <begin position="381"/>
        <end position="415"/>
    </location>
</feature>
<dbReference type="InterPro" id="IPR051098">
    <property type="entry name" value="NeuroDiff_E-box_TFs"/>
</dbReference>
<dbReference type="GO" id="GO:0005634">
    <property type="term" value="C:nucleus"/>
    <property type="evidence" value="ECO:0007669"/>
    <property type="project" value="UniProtKB-SubCell"/>
</dbReference>
<evidence type="ECO:0000313" key="9">
    <source>
        <dbReference type="Proteomes" id="UP000215902"/>
    </source>
</evidence>
<dbReference type="Proteomes" id="UP000215902">
    <property type="component" value="Unassembled WGS sequence"/>
</dbReference>
<dbReference type="GO" id="GO:0046983">
    <property type="term" value="F:protein dimerization activity"/>
    <property type="evidence" value="ECO:0007669"/>
    <property type="project" value="InterPro"/>
</dbReference>
<keyword evidence="3" id="KW-0238">DNA-binding</keyword>
<feature type="compositionally biased region" description="Basic and acidic residues" evidence="6">
    <location>
        <begin position="487"/>
        <end position="500"/>
    </location>
</feature>
<organism evidence="8 9">
    <name type="scientific">Macrostomum lignano</name>
    <dbReference type="NCBI Taxonomy" id="282301"/>
    <lineage>
        <taxon>Eukaryota</taxon>
        <taxon>Metazoa</taxon>
        <taxon>Spiralia</taxon>
        <taxon>Lophotrochozoa</taxon>
        <taxon>Platyhelminthes</taxon>
        <taxon>Rhabditophora</taxon>
        <taxon>Macrostomorpha</taxon>
        <taxon>Macrostomida</taxon>
        <taxon>Macrostomidae</taxon>
        <taxon>Macrostomum</taxon>
    </lineage>
</organism>
<evidence type="ECO:0000256" key="1">
    <source>
        <dbReference type="ARBA" id="ARBA00004123"/>
    </source>
</evidence>
<evidence type="ECO:0000256" key="5">
    <source>
        <dbReference type="ARBA" id="ARBA00023242"/>
    </source>
</evidence>
<feature type="region of interest" description="Disordered" evidence="6">
    <location>
        <begin position="566"/>
        <end position="614"/>
    </location>
</feature>
<evidence type="ECO:0000259" key="7">
    <source>
        <dbReference type="PROSITE" id="PS50888"/>
    </source>
</evidence>
<evidence type="ECO:0000256" key="4">
    <source>
        <dbReference type="ARBA" id="ARBA00023163"/>
    </source>
</evidence>
<sequence length="614" mass="63896">MDKGIDYNGFQHASYDPTGLQPSSAGQLGFPFYSADYGKNYLQDPLVPYQQSATPFADWSYFSSMETGAYGAQQQLAQPPSQPLHQLQHHQQQAMPYPPVSSSNSGYFSVCDPGNQDALPPPTHSNPSADLLLNSKQTLHTLPGASGNGSAYHLDGQTHFPLSSGLDPTGVDLSMRSPSELHPSLVQHPYYQQYHHQQQHQASVGYQLEQPLQQPHHLSSAGPAAYPPPPSASAAAPAWGAPMSTMATSGFATSLPQQHASLKMDCQPVAASVYSASSAASIGMSDKLNPGAAVSPANAAAASAVANSAGTDFVGCPTFQQVKEQPLELPALSAPLSVATVAMPAGQPQANPLSRVVKAQAVSLPGSDEIDGVSMPSAASLATVAGQQQQKSSTKKKRTAASRQRATAGAPMATTASVAASEVPTGAASVAAPSSLAGSGVGSMDDFAEFCFGGGAGGGDSNFDFGTGGDSDGDSSDLAGLSPGQRLVRESARRHANNARERVRVRDINSAFKELGRMTTLHMHHEKPQTKLSVLQQAVAVITALEQQVRERNLNPKAACLKKREVDKGATSMPEFSATSAASSSVPTQSSAAVMGVPGTSNCDPMGFQQQQQF</sequence>
<keyword evidence="5" id="KW-0539">Nucleus</keyword>
<name>A0A267EAD1_9PLAT</name>
<dbReference type="OrthoDB" id="10034090at2759"/>
<evidence type="ECO:0000256" key="6">
    <source>
        <dbReference type="SAM" id="MobiDB-lite"/>
    </source>
</evidence>
<dbReference type="EMBL" id="NIVC01002363">
    <property type="protein sequence ID" value="PAA58541.1"/>
    <property type="molecule type" value="Genomic_DNA"/>
</dbReference>
<protein>
    <recommendedName>
        <fullName evidence="7">BHLH domain-containing protein</fullName>
    </recommendedName>
</protein>
<dbReference type="PROSITE" id="PS50888">
    <property type="entry name" value="BHLH"/>
    <property type="match status" value="1"/>
</dbReference>
<dbReference type="SMART" id="SM00353">
    <property type="entry name" value="HLH"/>
    <property type="match status" value="1"/>
</dbReference>
<keyword evidence="4" id="KW-0804">Transcription</keyword>
<evidence type="ECO:0000313" key="8">
    <source>
        <dbReference type="EMBL" id="PAA58541.1"/>
    </source>
</evidence>
<comment type="subcellular location">
    <subcellularLocation>
        <location evidence="1">Nucleus</location>
    </subcellularLocation>
</comment>
<feature type="region of interest" description="Disordered" evidence="6">
    <location>
        <begin position="72"/>
        <end position="101"/>
    </location>
</feature>
<dbReference type="GO" id="GO:0000978">
    <property type="term" value="F:RNA polymerase II cis-regulatory region sequence-specific DNA binding"/>
    <property type="evidence" value="ECO:0007669"/>
    <property type="project" value="TreeGrafter"/>
</dbReference>
<feature type="compositionally biased region" description="Low complexity" evidence="6">
    <location>
        <begin position="577"/>
        <end position="594"/>
    </location>
</feature>
<dbReference type="AlphaFoldDB" id="A0A267EAD1"/>
<dbReference type="FunFam" id="4.10.280.10:FF:000001">
    <property type="entry name" value="Putative transcription factor 12"/>
    <property type="match status" value="1"/>
</dbReference>
<feature type="region of interest" description="Disordered" evidence="6">
    <location>
        <begin position="213"/>
        <end position="237"/>
    </location>
</feature>